<dbReference type="GO" id="GO:0019353">
    <property type="term" value="P:protoporphyrinogen IX biosynthetic process from glutamate"/>
    <property type="evidence" value="ECO:0007669"/>
    <property type="project" value="TreeGrafter"/>
</dbReference>
<dbReference type="eggNOG" id="COG0373">
    <property type="taxonomic scope" value="Bacteria"/>
</dbReference>
<evidence type="ECO:0000256" key="9">
    <source>
        <dbReference type="HAMAP-Rule" id="MF_00087"/>
    </source>
</evidence>
<feature type="binding site" evidence="9 11">
    <location>
        <begin position="49"/>
        <end position="52"/>
    </location>
    <ligand>
        <name>substrate</name>
    </ligand>
</feature>
<proteinExistence type="inferred from homology"/>
<comment type="function">
    <text evidence="9">Catalyzes the NADPH-dependent reduction of glutamyl-tRNA(Glu) to glutamate 1-semialdehyde (GSA).</text>
</comment>
<dbReference type="Pfam" id="PF05201">
    <property type="entry name" value="GlutR_N"/>
    <property type="match status" value="1"/>
</dbReference>
<dbReference type="FunFam" id="3.30.460.30:FF:000001">
    <property type="entry name" value="Glutamyl-tRNA reductase"/>
    <property type="match status" value="1"/>
</dbReference>
<evidence type="ECO:0000256" key="8">
    <source>
        <dbReference type="ARBA" id="ARBA00068659"/>
    </source>
</evidence>
<feature type="domain" description="Glutamyl-tRNA reductase N-terminal" evidence="17">
    <location>
        <begin position="6"/>
        <end position="152"/>
    </location>
</feature>
<dbReference type="OrthoDB" id="110209at2"/>
<dbReference type="InterPro" id="IPR018214">
    <property type="entry name" value="GluRdtase_CS"/>
</dbReference>
<dbReference type="SUPFAM" id="SSF51735">
    <property type="entry name" value="NAD(P)-binding Rossmann-fold domains"/>
    <property type="match status" value="1"/>
</dbReference>
<dbReference type="RefSeq" id="WP_059754114.1">
    <property type="nucleotide sequence ID" value="NZ_LDUG01000019.1"/>
</dbReference>
<comment type="subunit">
    <text evidence="9">Homodimer.</text>
</comment>
<comment type="miscellaneous">
    <text evidence="9">During catalysis, the active site Cys acts as a nucleophile attacking the alpha-carbonyl group of tRNA-bound glutamate with the formation of a thioester intermediate between enzyme and glutamate, and the concomitant release of tRNA(Glu). The thioester intermediate is finally reduced by direct hydride transfer from NADPH, to form the product GSA.</text>
</comment>
<evidence type="ECO:0000259" key="15">
    <source>
        <dbReference type="Pfam" id="PF00745"/>
    </source>
</evidence>
<keyword evidence="4 9" id="KW-0521">NADP</keyword>
<accession>A0A106BQI4</accession>
<evidence type="ECO:0000256" key="4">
    <source>
        <dbReference type="ARBA" id="ARBA00022857"/>
    </source>
</evidence>
<evidence type="ECO:0000256" key="11">
    <source>
        <dbReference type="PIRSR" id="PIRSR000445-2"/>
    </source>
</evidence>
<keyword evidence="5 9" id="KW-0560">Oxidoreductase</keyword>
<protein>
    <recommendedName>
        <fullName evidence="8 9">Glutamyl-tRNA reductase</fullName>
        <shortName evidence="9">GluTR</shortName>
        <ecNumber evidence="3 9">1.2.1.70</ecNumber>
    </recommendedName>
</protein>
<dbReference type="InterPro" id="IPR000343">
    <property type="entry name" value="4pyrrol_synth_GluRdtase"/>
</dbReference>
<feature type="site" description="Important for activity" evidence="9 13">
    <location>
        <position position="95"/>
    </location>
</feature>
<dbReference type="EMBL" id="LDUG01000019">
    <property type="protein sequence ID" value="KVW96759.1"/>
    <property type="molecule type" value="Genomic_DNA"/>
</dbReference>
<dbReference type="NCBIfam" id="TIGR01035">
    <property type="entry name" value="hemA"/>
    <property type="match status" value="1"/>
</dbReference>
<evidence type="ECO:0000256" key="2">
    <source>
        <dbReference type="ARBA" id="ARBA00005916"/>
    </source>
</evidence>
<dbReference type="Proteomes" id="UP000064243">
    <property type="component" value="Unassembled WGS sequence"/>
</dbReference>
<evidence type="ECO:0000256" key="5">
    <source>
        <dbReference type="ARBA" id="ARBA00023002"/>
    </source>
</evidence>
<dbReference type="PROSITE" id="PS00747">
    <property type="entry name" value="GLUTR"/>
    <property type="match status" value="1"/>
</dbReference>
<dbReference type="Gene3D" id="3.30.460.30">
    <property type="entry name" value="Glutamyl-tRNA reductase, N-terminal domain"/>
    <property type="match status" value="1"/>
</dbReference>
<evidence type="ECO:0000259" key="16">
    <source>
        <dbReference type="Pfam" id="PF01488"/>
    </source>
</evidence>
<evidence type="ECO:0000259" key="17">
    <source>
        <dbReference type="Pfam" id="PF05201"/>
    </source>
</evidence>
<dbReference type="AlphaFoldDB" id="A0A106BQI4"/>
<feature type="binding site" evidence="9 11">
    <location>
        <position position="116"/>
    </location>
    <ligand>
        <name>substrate</name>
    </ligand>
</feature>
<reference evidence="18 19" key="1">
    <citation type="journal article" date="2015" name="Appl. Environ. Microbiol.">
        <title>Aerobic and Anaerobic Thiosulfate Oxidation by a Cold-Adapted, Subglacial Chemoautotroph.</title>
        <authorList>
            <person name="Harrold Z.R."/>
            <person name="Skidmore M.L."/>
            <person name="Hamilton T.L."/>
            <person name="Desch L."/>
            <person name="Amada K."/>
            <person name="van Gelder W."/>
            <person name="Glover K."/>
            <person name="Roden E.E."/>
            <person name="Boyd E.S."/>
        </authorList>
    </citation>
    <scope>NUCLEOTIDE SEQUENCE [LARGE SCALE GENOMIC DNA]</scope>
    <source>
        <strain evidence="18 19">RG</strain>
    </source>
</reference>
<keyword evidence="19" id="KW-1185">Reference proteome</keyword>
<dbReference type="InterPro" id="IPR036453">
    <property type="entry name" value="GluRdtase_dimer_dom_sf"/>
</dbReference>
<evidence type="ECO:0000256" key="6">
    <source>
        <dbReference type="ARBA" id="ARBA00023244"/>
    </source>
</evidence>
<comment type="similarity">
    <text evidence="2 9 14">Belongs to the glutamyl-tRNA reductase family.</text>
</comment>
<organism evidence="18 19">
    <name type="scientific">Thiobacillus denitrificans</name>
    <dbReference type="NCBI Taxonomy" id="36861"/>
    <lineage>
        <taxon>Bacteria</taxon>
        <taxon>Pseudomonadati</taxon>
        <taxon>Pseudomonadota</taxon>
        <taxon>Betaproteobacteria</taxon>
        <taxon>Nitrosomonadales</taxon>
        <taxon>Thiobacillaceae</taxon>
        <taxon>Thiobacillus</taxon>
    </lineage>
</organism>
<dbReference type="FunFam" id="3.40.50.720:FF:000031">
    <property type="entry name" value="Glutamyl-tRNA reductase"/>
    <property type="match status" value="1"/>
</dbReference>
<dbReference type="GO" id="GO:0008883">
    <property type="term" value="F:glutamyl-tRNA reductase activity"/>
    <property type="evidence" value="ECO:0007669"/>
    <property type="project" value="UniProtKB-UniRule"/>
</dbReference>
<name>A0A106BQI4_THIDE</name>
<dbReference type="InterPro" id="IPR006151">
    <property type="entry name" value="Shikm_DH/Glu-tRNA_Rdtase"/>
</dbReference>
<feature type="binding site" evidence="9 11">
    <location>
        <position position="105"/>
    </location>
    <ligand>
        <name>substrate</name>
    </ligand>
</feature>
<feature type="domain" description="Quinate/shikimate 5-dehydrogenase/glutamyl-tRNA reductase" evidence="16">
    <location>
        <begin position="168"/>
        <end position="302"/>
    </location>
</feature>
<dbReference type="UniPathway" id="UPA00251">
    <property type="reaction ID" value="UER00316"/>
</dbReference>
<keyword evidence="6 9" id="KW-0627">Porphyrin biosynthesis</keyword>
<dbReference type="CDD" id="cd05213">
    <property type="entry name" value="NAD_bind_Glutamyl_tRNA_reduct"/>
    <property type="match status" value="1"/>
</dbReference>
<evidence type="ECO:0000256" key="1">
    <source>
        <dbReference type="ARBA" id="ARBA00005059"/>
    </source>
</evidence>
<comment type="catalytic activity">
    <reaction evidence="7 9 14">
        <text>(S)-4-amino-5-oxopentanoate + tRNA(Glu) + NADP(+) = L-glutamyl-tRNA(Glu) + NADPH + H(+)</text>
        <dbReference type="Rhea" id="RHEA:12344"/>
        <dbReference type="Rhea" id="RHEA-COMP:9663"/>
        <dbReference type="Rhea" id="RHEA-COMP:9680"/>
        <dbReference type="ChEBI" id="CHEBI:15378"/>
        <dbReference type="ChEBI" id="CHEBI:57501"/>
        <dbReference type="ChEBI" id="CHEBI:57783"/>
        <dbReference type="ChEBI" id="CHEBI:58349"/>
        <dbReference type="ChEBI" id="CHEBI:78442"/>
        <dbReference type="ChEBI" id="CHEBI:78520"/>
        <dbReference type="EC" id="1.2.1.70"/>
    </reaction>
</comment>
<dbReference type="Pfam" id="PF00745">
    <property type="entry name" value="GlutR_dimer"/>
    <property type="match status" value="1"/>
</dbReference>
<dbReference type="HAMAP" id="MF_00087">
    <property type="entry name" value="Glu_tRNA_reductase"/>
    <property type="match status" value="1"/>
</dbReference>
<evidence type="ECO:0000313" key="19">
    <source>
        <dbReference type="Proteomes" id="UP000064243"/>
    </source>
</evidence>
<dbReference type="InterPro" id="IPR036343">
    <property type="entry name" value="GluRdtase_N_sf"/>
</dbReference>
<feature type="binding site" evidence="9 11">
    <location>
        <begin position="110"/>
        <end position="112"/>
    </location>
    <ligand>
        <name>substrate</name>
    </ligand>
</feature>
<gene>
    <name evidence="9" type="primary">hemA</name>
    <name evidence="18" type="ORF">ABW22_07390</name>
</gene>
<feature type="binding site" evidence="9 12">
    <location>
        <begin position="185"/>
        <end position="190"/>
    </location>
    <ligand>
        <name>NADP(+)</name>
        <dbReference type="ChEBI" id="CHEBI:58349"/>
    </ligand>
</feature>
<evidence type="ECO:0000256" key="10">
    <source>
        <dbReference type="PIRSR" id="PIRSR000445-1"/>
    </source>
</evidence>
<feature type="active site" description="Nucleophile" evidence="9 10">
    <location>
        <position position="50"/>
    </location>
</feature>
<evidence type="ECO:0000256" key="3">
    <source>
        <dbReference type="ARBA" id="ARBA00012970"/>
    </source>
</evidence>
<dbReference type="Gene3D" id="3.40.50.720">
    <property type="entry name" value="NAD(P)-binding Rossmann-like Domain"/>
    <property type="match status" value="1"/>
</dbReference>
<dbReference type="SUPFAM" id="SSF69075">
    <property type="entry name" value="Glutamyl tRNA-reductase dimerization domain"/>
    <property type="match status" value="1"/>
</dbReference>
<dbReference type="InterPro" id="IPR015896">
    <property type="entry name" value="4pyrrol_synth_GluRdtase_dimer"/>
</dbReference>
<dbReference type="GO" id="GO:0050661">
    <property type="term" value="F:NADP binding"/>
    <property type="evidence" value="ECO:0007669"/>
    <property type="project" value="InterPro"/>
</dbReference>
<dbReference type="EC" id="1.2.1.70" evidence="3 9"/>
<dbReference type="Pfam" id="PF01488">
    <property type="entry name" value="Shikimate_DH"/>
    <property type="match status" value="1"/>
</dbReference>
<evidence type="ECO:0000256" key="7">
    <source>
        <dbReference type="ARBA" id="ARBA00047464"/>
    </source>
</evidence>
<comment type="domain">
    <text evidence="9">Possesses an unusual extended V-shaped dimeric structure with each monomer consisting of three distinct domains arranged along a curved 'spinal' alpha-helix. The N-terminal catalytic domain specifically recognizes the glutamate moiety of the substrate. The second domain is the NADPH-binding domain, and the third C-terminal domain is responsible for dimerization.</text>
</comment>
<evidence type="ECO:0000313" key="18">
    <source>
        <dbReference type="EMBL" id="KVW96759.1"/>
    </source>
</evidence>
<sequence length="416" mass="46231">MQLLTLGVNHHTAPLAIREQVAFSPEKLVQALHELTQSRRASEVAILSTCNRTELYVNTPSPDDVAQWLADFHHVDRRELAPYLYALPREQAAQHAFRVAAGLDSMVLGETQILGQMKQAAQTAEEAGTLGLLLHKLFQRTFSVAKEVRTSTEIGANSVSMAAAAVRLAERIFPSIKDQACLFIGAGEMIELCITHFAAQHPRRMTVANRTAERARPLAERFGAAVIPLTALPDELPAYDIIITSTASPLPILGKGMLERAIKQRRHRPIFIVDLAVPRDVEAEVADMDDVFLYSVDDLGQVVREGMDNRVAQVAQAEAIIETSVESFVHWMEGRELVPVIRNLRDAGERHRRHEIEKAEKALARGDDPRAVLDAMSHALANKLLHAPTHALNHATRSERDQFVRLISQLYGLHQE</sequence>
<evidence type="ECO:0000256" key="12">
    <source>
        <dbReference type="PIRSR" id="PIRSR000445-3"/>
    </source>
</evidence>
<comment type="pathway">
    <text evidence="1 9 14">Porphyrin-containing compound metabolism; protoporphyrin-IX biosynthesis; 5-aminolevulinate from L-glutamyl-tRNA(Glu): step 1/2.</text>
</comment>
<dbReference type="SUPFAM" id="SSF69742">
    <property type="entry name" value="Glutamyl tRNA-reductase catalytic, N-terminal domain"/>
    <property type="match status" value="1"/>
</dbReference>
<dbReference type="PANTHER" id="PTHR43013">
    <property type="entry name" value="GLUTAMYL-TRNA REDUCTASE"/>
    <property type="match status" value="1"/>
</dbReference>
<evidence type="ECO:0000256" key="14">
    <source>
        <dbReference type="RuleBase" id="RU000584"/>
    </source>
</evidence>
<dbReference type="InterPro" id="IPR036291">
    <property type="entry name" value="NAD(P)-bd_dom_sf"/>
</dbReference>
<dbReference type="STRING" id="1123392.GCA_000376425_02123"/>
<comment type="caution">
    <text evidence="18">The sequence shown here is derived from an EMBL/GenBank/DDBJ whole genome shotgun (WGS) entry which is preliminary data.</text>
</comment>
<dbReference type="PANTHER" id="PTHR43013:SF1">
    <property type="entry name" value="GLUTAMYL-TRNA REDUCTASE"/>
    <property type="match status" value="1"/>
</dbReference>
<evidence type="ECO:0000256" key="13">
    <source>
        <dbReference type="PIRSR" id="PIRSR000445-4"/>
    </source>
</evidence>
<dbReference type="InterPro" id="IPR015895">
    <property type="entry name" value="4pyrrol_synth_GluRdtase_N"/>
</dbReference>
<dbReference type="PATRIC" id="fig|36861.3.peg.955"/>
<dbReference type="PIRSF" id="PIRSF000445">
    <property type="entry name" value="4pyrrol_synth_GluRdtase"/>
    <property type="match status" value="1"/>
</dbReference>
<feature type="domain" description="Tetrapyrrole biosynthesis glutamyl-tRNA reductase dimerisation" evidence="15">
    <location>
        <begin position="316"/>
        <end position="413"/>
    </location>
</feature>